<dbReference type="Gene3D" id="3.30.450.40">
    <property type="match status" value="1"/>
</dbReference>
<comment type="similarity">
    <text evidence="1">Belongs to the free Met sulfoxide reductase family.</text>
</comment>
<dbReference type="PANTHER" id="PTHR21021">
    <property type="entry name" value="GAF/PUTATIVE CYTOSKELETAL PROTEIN"/>
    <property type="match status" value="1"/>
</dbReference>
<gene>
    <name evidence="3" type="ORF">AMD00_08790</name>
</gene>
<evidence type="ECO:0000313" key="4">
    <source>
        <dbReference type="Proteomes" id="UP000036867"/>
    </source>
</evidence>
<dbReference type="InterPro" id="IPR029016">
    <property type="entry name" value="GAF-like_dom_sf"/>
</dbReference>
<dbReference type="InterPro" id="IPR000614">
    <property type="entry name" value="FRMsr_CS"/>
</dbReference>
<accession>A0A0M0LNM1</accession>
<evidence type="ECO:0000313" key="3">
    <source>
        <dbReference type="EMBL" id="KOO52472.1"/>
    </source>
</evidence>
<reference evidence="4" key="1">
    <citation type="submission" date="2015-08" db="EMBL/GenBank/DDBJ databases">
        <title>Fjat-10028 dsm 16317.</title>
        <authorList>
            <person name="Liu B."/>
            <person name="Wang J."/>
            <person name="Zhu Y."/>
            <person name="Liu G."/>
            <person name="Chen Q."/>
            <person name="Chen Z."/>
            <person name="Lan J."/>
            <person name="Che J."/>
            <person name="Ge C."/>
            <person name="Shi H."/>
            <person name="Pan Z."/>
            <person name="Liu X."/>
        </authorList>
    </citation>
    <scope>NUCLEOTIDE SEQUENCE [LARGE SCALE GENOMIC DNA]</scope>
    <source>
        <strain evidence="4">DSM 16317</strain>
    </source>
</reference>
<dbReference type="OrthoDB" id="9796252at2"/>
<dbReference type="SUPFAM" id="SSF55781">
    <property type="entry name" value="GAF domain-like"/>
    <property type="match status" value="1"/>
</dbReference>
<evidence type="ECO:0000256" key="1">
    <source>
        <dbReference type="ARBA" id="ARBA00038454"/>
    </source>
</evidence>
<dbReference type="STRING" id="263475.AMD00_08790"/>
<dbReference type="RefSeq" id="WP_053416634.1">
    <property type="nucleotide sequence ID" value="NZ_JBCMHV010000038.1"/>
</dbReference>
<keyword evidence="4" id="KW-1185">Reference proteome</keyword>
<dbReference type="Pfam" id="PF01590">
    <property type="entry name" value="GAF"/>
    <property type="match status" value="1"/>
</dbReference>
<dbReference type="FunFam" id="3.30.450.40:FF:000008">
    <property type="entry name" value="GAF domain-containing proteins"/>
    <property type="match status" value="1"/>
</dbReference>
<dbReference type="AlphaFoldDB" id="A0A0M0LNM1"/>
<feature type="domain" description="GAF" evidence="2">
    <location>
        <begin position="31"/>
        <end position="160"/>
    </location>
</feature>
<name>A0A0M0LNM1_9BACL</name>
<comment type="caution">
    <text evidence="3">The sequence shown here is derived from an EMBL/GenBank/DDBJ whole genome shotgun (WGS) entry which is preliminary data.</text>
</comment>
<dbReference type="PANTHER" id="PTHR21021:SF15">
    <property type="entry name" value="FREE METHIONINE-R-SULFOXIDE REDUCTASE"/>
    <property type="match status" value="1"/>
</dbReference>
<dbReference type="InterPro" id="IPR003018">
    <property type="entry name" value="GAF"/>
</dbReference>
<evidence type="ECO:0000259" key="2">
    <source>
        <dbReference type="SMART" id="SM00065"/>
    </source>
</evidence>
<dbReference type="EMBL" id="LILB01000001">
    <property type="protein sequence ID" value="KOO52472.1"/>
    <property type="molecule type" value="Genomic_DNA"/>
</dbReference>
<organism evidence="3 4">
    <name type="scientific">Viridibacillus arvi</name>
    <dbReference type="NCBI Taxonomy" id="263475"/>
    <lineage>
        <taxon>Bacteria</taxon>
        <taxon>Bacillati</taxon>
        <taxon>Bacillota</taxon>
        <taxon>Bacilli</taxon>
        <taxon>Bacillales</taxon>
        <taxon>Caryophanaceae</taxon>
        <taxon>Viridibacillus</taxon>
    </lineage>
</organism>
<dbReference type="PROSITE" id="PS01320">
    <property type="entry name" value="UPF0067"/>
    <property type="match status" value="1"/>
</dbReference>
<proteinExistence type="inferred from homology"/>
<dbReference type="GO" id="GO:0033745">
    <property type="term" value="F:L-methionine-(R)-S-oxide reductase activity"/>
    <property type="evidence" value="ECO:0007669"/>
    <property type="project" value="TreeGrafter"/>
</dbReference>
<protein>
    <recommendedName>
        <fullName evidence="2">GAF domain-containing protein</fullName>
    </recommendedName>
</protein>
<dbReference type="SMART" id="SM00065">
    <property type="entry name" value="GAF"/>
    <property type="match status" value="1"/>
</dbReference>
<dbReference type="Proteomes" id="UP000036867">
    <property type="component" value="Unassembled WGS sequence"/>
</dbReference>
<sequence length="161" mass="17535">MFTQSSYSGNSEEQYALLAKQLDALLEGETDTIANLSNASALLNQFLDTINWCGFYLHKNEELLLGPFQGLPACVHIAIGRGVCGTAAAKQETIVVEDVHAFPGHIACDAASQSEIVVPITIEGKLFGVLDIDSPIQNRFSDDDRKGIEHFVQVLTKHLSF</sequence>
<dbReference type="InterPro" id="IPR051330">
    <property type="entry name" value="Phosphatase_reg/MetRdx"/>
</dbReference>
<dbReference type="GeneID" id="301136203"/>
<dbReference type="PATRIC" id="fig|263475.3.peg.2216"/>
<dbReference type="GO" id="GO:0005829">
    <property type="term" value="C:cytosol"/>
    <property type="evidence" value="ECO:0007669"/>
    <property type="project" value="TreeGrafter"/>
</dbReference>